<protein>
    <recommendedName>
        <fullName evidence="5">DUF883 domain-containing protein</fullName>
    </recommendedName>
</protein>
<feature type="transmembrane region" description="Helical" evidence="2">
    <location>
        <begin position="82"/>
        <end position="100"/>
    </location>
</feature>
<gene>
    <name evidence="3" type="ORF">PhaeoP88_02755</name>
</gene>
<accession>A0A2I7KBW5</accession>
<dbReference type="Proteomes" id="UP000236447">
    <property type="component" value="Chromosome"/>
</dbReference>
<sequence>MAATQTQNETKKSPAARRAGGSKTEETQPIAEKVKEVGEQLEDMAVRNAQAVREMASDGAKTASQAVSDLASQSEDFVRKNPALAVAGALGVGVLIGMAVRNRY</sequence>
<keyword evidence="2" id="KW-1133">Transmembrane helix</keyword>
<reference evidence="3 4" key="1">
    <citation type="journal article" date="2017" name="Front. Microbiol.">
        <title>Phaeobacter piscinae sp. nov., a species of the Roseobacter group and potential aquaculture probiont.</title>
        <authorList>
            <person name="Sonnenschein E.C."/>
            <person name="Phippen C.B.W."/>
            <person name="Nielsen K.F."/>
            <person name="Mateiu R.V."/>
            <person name="Melchiorsen J."/>
            <person name="Gram L."/>
            <person name="Overmann J."/>
            <person name="Freese H.M."/>
        </authorList>
    </citation>
    <scope>NUCLEOTIDE SEQUENCE [LARGE SCALE GENOMIC DNA]</scope>
    <source>
        <strain evidence="3 4">P88</strain>
    </source>
</reference>
<keyword evidence="2" id="KW-0472">Membrane</keyword>
<reference evidence="3 4" key="2">
    <citation type="journal article" date="2017" name="Genome Biol. Evol.">
        <title>Trajectories and Drivers of Genome Evolution in Surface-Associated Marine Phaeobacter.</title>
        <authorList>
            <person name="Freese H.M."/>
            <person name="Sikorski J."/>
            <person name="Bunk B."/>
            <person name="Scheuner C."/>
            <person name="Meier-Kolthoff J.P."/>
            <person name="Sproer C."/>
            <person name="Gram L."/>
            <person name="Overmann J."/>
        </authorList>
    </citation>
    <scope>NUCLEOTIDE SEQUENCE [LARGE SCALE GENOMIC DNA]</scope>
    <source>
        <strain evidence="3 4">P88</strain>
    </source>
</reference>
<dbReference type="AlphaFoldDB" id="A0A2I7KBW5"/>
<keyword evidence="2" id="KW-0812">Transmembrane</keyword>
<evidence type="ECO:0000256" key="1">
    <source>
        <dbReference type="SAM" id="MobiDB-lite"/>
    </source>
</evidence>
<dbReference type="EMBL" id="CP010725">
    <property type="protein sequence ID" value="AUR00098.1"/>
    <property type="molecule type" value="Genomic_DNA"/>
</dbReference>
<evidence type="ECO:0008006" key="5">
    <source>
        <dbReference type="Google" id="ProtNLM"/>
    </source>
</evidence>
<feature type="region of interest" description="Disordered" evidence="1">
    <location>
        <begin position="1"/>
        <end position="31"/>
    </location>
</feature>
<proteinExistence type="predicted"/>
<evidence type="ECO:0000313" key="3">
    <source>
        <dbReference type="EMBL" id="AUR00098.1"/>
    </source>
</evidence>
<evidence type="ECO:0000256" key="2">
    <source>
        <dbReference type="SAM" id="Phobius"/>
    </source>
</evidence>
<name>A0A2I7KBW5_9RHOB</name>
<organism evidence="3 4">
    <name type="scientific">Phaeobacter inhibens</name>
    <dbReference type="NCBI Taxonomy" id="221822"/>
    <lineage>
        <taxon>Bacteria</taxon>
        <taxon>Pseudomonadati</taxon>
        <taxon>Pseudomonadota</taxon>
        <taxon>Alphaproteobacteria</taxon>
        <taxon>Rhodobacterales</taxon>
        <taxon>Roseobacteraceae</taxon>
        <taxon>Phaeobacter</taxon>
    </lineage>
</organism>
<evidence type="ECO:0000313" key="4">
    <source>
        <dbReference type="Proteomes" id="UP000236447"/>
    </source>
</evidence>
<dbReference type="RefSeq" id="WP_102883933.1">
    <property type="nucleotide sequence ID" value="NZ_CP010725.1"/>
</dbReference>